<dbReference type="EMBL" id="AP005702">
    <property type="protein sequence ID" value="BAD26083.1"/>
    <property type="molecule type" value="Genomic_DNA"/>
</dbReference>
<proteinExistence type="predicted"/>
<dbReference type="Proteomes" id="UP000000763">
    <property type="component" value="Chromosome 9"/>
</dbReference>
<reference evidence="2" key="2">
    <citation type="journal article" date="2008" name="Nucleic Acids Res.">
        <title>The rice annotation project database (RAP-DB): 2008 update.</title>
        <authorList>
            <consortium name="The rice annotation project (RAP)"/>
        </authorList>
    </citation>
    <scope>GENOME REANNOTATION</scope>
    <source>
        <strain evidence="2">cv. Nipponbare</strain>
    </source>
</reference>
<protein>
    <submittedName>
        <fullName evidence="1">Uncharacterized protein</fullName>
    </submittedName>
</protein>
<evidence type="ECO:0000313" key="2">
    <source>
        <dbReference type="Proteomes" id="UP000000763"/>
    </source>
</evidence>
<gene>
    <name evidence="1" type="primary">P0027G10.18</name>
</gene>
<dbReference type="AlphaFoldDB" id="Q6H5B6"/>
<sequence>MAAAAAAAGNLWRKKLVLHSKRVDIFMGCRENPMPPPPPPGPGWLLVAGQWRKLDFVRGGRLLWVKS</sequence>
<accession>Q6H5B6</accession>
<evidence type="ECO:0000313" key="1">
    <source>
        <dbReference type="EMBL" id="BAD26083.1"/>
    </source>
</evidence>
<name>Q6H5B6_ORYSJ</name>
<organism evidence="1 2">
    <name type="scientific">Oryza sativa subsp. japonica</name>
    <name type="common">Rice</name>
    <dbReference type="NCBI Taxonomy" id="39947"/>
    <lineage>
        <taxon>Eukaryota</taxon>
        <taxon>Viridiplantae</taxon>
        <taxon>Streptophyta</taxon>
        <taxon>Embryophyta</taxon>
        <taxon>Tracheophyta</taxon>
        <taxon>Spermatophyta</taxon>
        <taxon>Magnoliopsida</taxon>
        <taxon>Liliopsida</taxon>
        <taxon>Poales</taxon>
        <taxon>Poaceae</taxon>
        <taxon>BOP clade</taxon>
        <taxon>Oryzoideae</taxon>
        <taxon>Oryzeae</taxon>
        <taxon>Oryzinae</taxon>
        <taxon>Oryza</taxon>
        <taxon>Oryza sativa</taxon>
    </lineage>
</organism>
<reference evidence="2" key="1">
    <citation type="journal article" date="2005" name="Nature">
        <title>The map-based sequence of the rice genome.</title>
        <authorList>
            <consortium name="International rice genome sequencing project (IRGSP)"/>
            <person name="Matsumoto T."/>
            <person name="Wu J."/>
            <person name="Kanamori H."/>
            <person name="Katayose Y."/>
            <person name="Fujisawa M."/>
            <person name="Namiki N."/>
            <person name="Mizuno H."/>
            <person name="Yamamoto K."/>
            <person name="Antonio B.A."/>
            <person name="Baba T."/>
            <person name="Sakata K."/>
            <person name="Nagamura Y."/>
            <person name="Aoki H."/>
            <person name="Arikawa K."/>
            <person name="Arita K."/>
            <person name="Bito T."/>
            <person name="Chiden Y."/>
            <person name="Fujitsuka N."/>
            <person name="Fukunaka R."/>
            <person name="Hamada M."/>
            <person name="Harada C."/>
            <person name="Hayashi A."/>
            <person name="Hijishita S."/>
            <person name="Honda M."/>
            <person name="Hosokawa S."/>
            <person name="Ichikawa Y."/>
            <person name="Idonuma A."/>
            <person name="Iijima M."/>
            <person name="Ikeda M."/>
            <person name="Ikeno M."/>
            <person name="Ito K."/>
            <person name="Ito S."/>
            <person name="Ito T."/>
            <person name="Ito Y."/>
            <person name="Ito Y."/>
            <person name="Iwabuchi A."/>
            <person name="Kamiya K."/>
            <person name="Karasawa W."/>
            <person name="Kurita K."/>
            <person name="Katagiri S."/>
            <person name="Kikuta A."/>
            <person name="Kobayashi H."/>
            <person name="Kobayashi N."/>
            <person name="Machita K."/>
            <person name="Maehara T."/>
            <person name="Masukawa M."/>
            <person name="Mizubayashi T."/>
            <person name="Mukai Y."/>
            <person name="Nagasaki H."/>
            <person name="Nagata Y."/>
            <person name="Naito S."/>
            <person name="Nakashima M."/>
            <person name="Nakama Y."/>
            <person name="Nakamichi Y."/>
            <person name="Nakamura M."/>
            <person name="Meguro A."/>
            <person name="Negishi M."/>
            <person name="Ohta I."/>
            <person name="Ohta T."/>
            <person name="Okamoto M."/>
            <person name="Ono N."/>
            <person name="Saji S."/>
            <person name="Sakaguchi M."/>
            <person name="Sakai K."/>
            <person name="Shibata M."/>
            <person name="Shimokawa T."/>
            <person name="Song J."/>
            <person name="Takazaki Y."/>
            <person name="Terasawa K."/>
            <person name="Tsugane M."/>
            <person name="Tsuji K."/>
            <person name="Ueda S."/>
            <person name="Waki K."/>
            <person name="Yamagata H."/>
            <person name="Yamamoto M."/>
            <person name="Yamamoto S."/>
            <person name="Yamane H."/>
            <person name="Yoshiki S."/>
            <person name="Yoshihara R."/>
            <person name="Yukawa K."/>
            <person name="Zhong H."/>
            <person name="Yano M."/>
            <person name="Yuan Q."/>
            <person name="Ouyang S."/>
            <person name="Liu J."/>
            <person name="Jones K.M."/>
            <person name="Gansberger K."/>
            <person name="Moffat K."/>
            <person name="Hill J."/>
            <person name="Bera J."/>
            <person name="Fadrosh D."/>
            <person name="Jin S."/>
            <person name="Johri S."/>
            <person name="Kim M."/>
            <person name="Overton L."/>
            <person name="Reardon M."/>
            <person name="Tsitrin T."/>
            <person name="Vuong H."/>
            <person name="Weaver B."/>
            <person name="Ciecko A."/>
            <person name="Tallon L."/>
            <person name="Jackson J."/>
            <person name="Pai G."/>
            <person name="Aken S.V."/>
            <person name="Utterback T."/>
            <person name="Reidmuller S."/>
            <person name="Feldblyum T."/>
            <person name="Hsiao J."/>
            <person name="Zismann V."/>
            <person name="Iobst S."/>
            <person name="de Vazeille A.R."/>
            <person name="Buell C.R."/>
            <person name="Ying K."/>
            <person name="Li Y."/>
            <person name="Lu T."/>
            <person name="Huang Y."/>
            <person name="Zhao Q."/>
            <person name="Feng Q."/>
            <person name="Zhang L."/>
            <person name="Zhu J."/>
            <person name="Weng Q."/>
            <person name="Mu J."/>
            <person name="Lu Y."/>
            <person name="Fan D."/>
            <person name="Liu Y."/>
            <person name="Guan J."/>
            <person name="Zhang Y."/>
            <person name="Yu S."/>
            <person name="Liu X."/>
            <person name="Zhang Y."/>
            <person name="Hong G."/>
            <person name="Han B."/>
            <person name="Choisne N."/>
            <person name="Demange N."/>
            <person name="Orjeda G."/>
            <person name="Samain S."/>
            <person name="Cattolico L."/>
            <person name="Pelletier E."/>
            <person name="Couloux A."/>
            <person name="Segurens B."/>
            <person name="Wincker P."/>
            <person name="D'Hont A."/>
            <person name="Scarpelli C."/>
            <person name="Weissenbach J."/>
            <person name="Salanoubat M."/>
            <person name="Quetier F."/>
            <person name="Yu Y."/>
            <person name="Kim H.R."/>
            <person name="Rambo T."/>
            <person name="Currie J."/>
            <person name="Collura K."/>
            <person name="Luo M."/>
            <person name="Yang T."/>
            <person name="Ammiraju J.S.S."/>
            <person name="Engler F."/>
            <person name="Soderlund C."/>
            <person name="Wing R.A."/>
            <person name="Palmer L.E."/>
            <person name="de la Bastide M."/>
            <person name="Spiegel L."/>
            <person name="Nascimento L."/>
            <person name="Zutavern T."/>
            <person name="O'Shaughnessy A."/>
            <person name="Dike S."/>
            <person name="Dedhia N."/>
            <person name="Preston R."/>
            <person name="Balija V."/>
            <person name="McCombie W.R."/>
            <person name="Chow T."/>
            <person name="Chen H."/>
            <person name="Chung M."/>
            <person name="Chen C."/>
            <person name="Shaw J."/>
            <person name="Wu H."/>
            <person name="Hsiao K."/>
            <person name="Chao Y."/>
            <person name="Chu M."/>
            <person name="Cheng C."/>
            <person name="Hour A."/>
            <person name="Lee P."/>
            <person name="Lin S."/>
            <person name="Lin Y."/>
            <person name="Liou J."/>
            <person name="Liu S."/>
            <person name="Hsing Y."/>
            <person name="Raghuvanshi S."/>
            <person name="Mohanty A."/>
            <person name="Bharti A.K."/>
            <person name="Gaur A."/>
            <person name="Gupta V."/>
            <person name="Kumar D."/>
            <person name="Ravi V."/>
            <person name="Vij S."/>
            <person name="Kapur A."/>
            <person name="Khurana P."/>
            <person name="Khurana P."/>
            <person name="Khurana J.P."/>
            <person name="Tyagi A.K."/>
            <person name="Gaikwad K."/>
            <person name="Singh A."/>
            <person name="Dalal V."/>
            <person name="Srivastava S."/>
            <person name="Dixit A."/>
            <person name="Pal A.K."/>
            <person name="Ghazi I.A."/>
            <person name="Yadav M."/>
            <person name="Pandit A."/>
            <person name="Bhargava A."/>
            <person name="Sureshbabu K."/>
            <person name="Batra K."/>
            <person name="Sharma T.R."/>
            <person name="Mohapatra T."/>
            <person name="Singh N.K."/>
            <person name="Messing J."/>
            <person name="Nelson A.B."/>
            <person name="Fuks G."/>
            <person name="Kavchok S."/>
            <person name="Keizer G."/>
            <person name="Linton E."/>
            <person name="Llaca V."/>
            <person name="Song R."/>
            <person name="Tanyolac B."/>
            <person name="Young S."/>
            <person name="Ho-Il K."/>
            <person name="Hahn J.H."/>
            <person name="Sangsakoo G."/>
            <person name="Vanavichit A."/>
            <person name="de Mattos Luiz.A.T."/>
            <person name="Zimmer P.D."/>
            <person name="Malone G."/>
            <person name="Dellagostin O."/>
            <person name="de Oliveira A.C."/>
            <person name="Bevan M."/>
            <person name="Bancroft I."/>
            <person name="Minx P."/>
            <person name="Cordum H."/>
            <person name="Wilson R."/>
            <person name="Cheng Z."/>
            <person name="Jin W."/>
            <person name="Jiang J."/>
            <person name="Leong S.A."/>
            <person name="Iwama H."/>
            <person name="Gojobori T."/>
            <person name="Itoh T."/>
            <person name="Niimura Y."/>
            <person name="Fujii Y."/>
            <person name="Habara T."/>
            <person name="Sakai H."/>
            <person name="Sato Y."/>
            <person name="Wilson G."/>
            <person name="Kumar K."/>
            <person name="McCouch S."/>
            <person name="Juretic N."/>
            <person name="Hoen D."/>
            <person name="Wright S."/>
            <person name="Bruskiewich R."/>
            <person name="Bureau T."/>
            <person name="Miyao A."/>
            <person name="Hirochika H."/>
            <person name="Nishikawa T."/>
            <person name="Kadowaki K."/>
            <person name="Sugiura M."/>
            <person name="Burr B."/>
            <person name="Sasaki T."/>
        </authorList>
    </citation>
    <scope>NUCLEOTIDE SEQUENCE [LARGE SCALE GENOMIC DNA]</scope>
    <source>
        <strain evidence="2">cv. Nipponbare</strain>
    </source>
</reference>